<keyword evidence="2" id="KW-1185">Reference proteome</keyword>
<evidence type="ECO:0000313" key="2">
    <source>
        <dbReference type="Proteomes" id="UP000000424"/>
    </source>
</evidence>
<dbReference type="Proteomes" id="UP000000424">
    <property type="component" value="Chromosome"/>
</dbReference>
<dbReference type="EMBL" id="AE009440">
    <property type="protein sequence ID" value="AAP98042.1"/>
    <property type="molecule type" value="Genomic_DNA"/>
</dbReference>
<protein>
    <submittedName>
        <fullName evidence="1">Uncharacterized protein</fullName>
    </submittedName>
</protein>
<gene>
    <name evidence="1" type="ordered locus">CpB0109</name>
</gene>
<evidence type="ECO:0000313" key="1">
    <source>
        <dbReference type="EMBL" id="AAP98042.1"/>
    </source>
</evidence>
<proteinExistence type="predicted"/>
<organism evidence="1 2">
    <name type="scientific">Chlamydia pneumoniae</name>
    <name type="common">Chlamydophila pneumoniae</name>
    <dbReference type="NCBI Taxonomy" id="83558"/>
    <lineage>
        <taxon>Bacteria</taxon>
        <taxon>Pseudomonadati</taxon>
        <taxon>Chlamydiota</taxon>
        <taxon>Chlamydiia</taxon>
        <taxon>Chlamydiales</taxon>
        <taxon>Chlamydiaceae</taxon>
        <taxon>Chlamydia/Chlamydophila group</taxon>
        <taxon>Chlamydia</taxon>
    </lineage>
</organism>
<sequence>MSRTRVRVSPPPLFKKIILKCYSSPLNEENLSFLPNLDNVFLKSLKKSNIH</sequence>
<name>A0ABM5LC04_CHLPN</name>
<accession>A0ABM5LC04</accession>
<reference evidence="1" key="1">
    <citation type="submission" date="2002-05" db="EMBL/GenBank/DDBJ databases">
        <title>The genome sequence of Chlamydia pneumoniae TW183 and comparison with other Chlamydia strains based on whole genome sequence analysis.</title>
        <authorList>
            <person name="Geng M.M."/>
            <person name="Schuhmacher A."/>
            <person name="Muehldorfer I."/>
            <person name="Bensch K.W."/>
            <person name="Schaefer K.P."/>
            <person name="Schneider S."/>
            <person name="Pohl T."/>
            <person name="Essig A."/>
            <person name="Marre R."/>
            <person name="Melchers K."/>
        </authorList>
    </citation>
    <scope>NUCLEOTIDE SEQUENCE [LARGE SCALE GENOMIC DNA]</scope>
    <source>
        <strain evidence="1">TW-183</strain>
    </source>
</reference>